<protein>
    <submittedName>
        <fullName evidence="2">Uncharacterized protein</fullName>
    </submittedName>
</protein>
<evidence type="ECO:0000313" key="3">
    <source>
        <dbReference type="Proteomes" id="UP000323386"/>
    </source>
</evidence>
<dbReference type="EMBL" id="OOIP01000027">
    <property type="protein sequence ID" value="SPO41424.1"/>
    <property type="molecule type" value="Genomic_DNA"/>
</dbReference>
<proteinExistence type="predicted"/>
<reference evidence="2 3" key="1">
    <citation type="submission" date="2018-03" db="EMBL/GenBank/DDBJ databases">
        <authorList>
            <person name="Guldener U."/>
        </authorList>
    </citation>
    <scope>NUCLEOTIDE SEQUENCE [LARGE SCALE GENOMIC DNA]</scope>
    <source>
        <strain evidence="2 3">DAOM196992</strain>
    </source>
</reference>
<gene>
    <name evidence="2" type="ORF">PSFLO_06906</name>
</gene>
<evidence type="ECO:0000256" key="1">
    <source>
        <dbReference type="SAM" id="MobiDB-lite"/>
    </source>
</evidence>
<feature type="compositionally biased region" description="Basic and acidic residues" evidence="1">
    <location>
        <begin position="51"/>
        <end position="67"/>
    </location>
</feature>
<keyword evidence="3" id="KW-1185">Reference proteome</keyword>
<organism evidence="2 3">
    <name type="scientific">Pseudozyma flocculosa</name>
    <dbReference type="NCBI Taxonomy" id="84751"/>
    <lineage>
        <taxon>Eukaryota</taxon>
        <taxon>Fungi</taxon>
        <taxon>Dikarya</taxon>
        <taxon>Basidiomycota</taxon>
        <taxon>Ustilaginomycotina</taxon>
        <taxon>Ustilaginomycetes</taxon>
        <taxon>Ustilaginales</taxon>
        <taxon>Ustilaginaceae</taxon>
        <taxon>Pseudozyma</taxon>
    </lineage>
</organism>
<sequence length="138" mass="15249">MPPCKESLPPTPERAFERPAGRHRWSSAVIDHTLMVPYLASDALGSGLERPLQDRPTREQEGNDEASVHARRAIETMHMRRPKSETVALALACRTQPVSCWRLVGHLAVARMRCGKGRGRDCTAEASSLQGRRLNGLG</sequence>
<evidence type="ECO:0000313" key="2">
    <source>
        <dbReference type="EMBL" id="SPO41424.1"/>
    </source>
</evidence>
<accession>A0A5C3FAF4</accession>
<feature type="region of interest" description="Disordered" evidence="1">
    <location>
        <begin position="1"/>
        <end position="22"/>
    </location>
</feature>
<dbReference type="AlphaFoldDB" id="A0A5C3FAF4"/>
<name>A0A5C3FAF4_9BASI</name>
<feature type="region of interest" description="Disordered" evidence="1">
    <location>
        <begin position="47"/>
        <end position="67"/>
    </location>
</feature>
<dbReference type="Proteomes" id="UP000323386">
    <property type="component" value="Unassembled WGS sequence"/>
</dbReference>